<dbReference type="EMBL" id="GBHO01042061">
    <property type="protein sequence ID" value="JAG01543.1"/>
    <property type="molecule type" value="Transcribed_RNA"/>
</dbReference>
<dbReference type="SMART" id="SM00360">
    <property type="entry name" value="RRM"/>
    <property type="match status" value="1"/>
</dbReference>
<dbReference type="SUPFAM" id="SSF54928">
    <property type="entry name" value="RNA-binding domain, RBD"/>
    <property type="match status" value="1"/>
</dbReference>
<proteinExistence type="predicted"/>
<dbReference type="InterPro" id="IPR012677">
    <property type="entry name" value="Nucleotide-bd_a/b_plait_sf"/>
</dbReference>
<feature type="domain" description="RRM" evidence="6">
    <location>
        <begin position="141"/>
        <end position="218"/>
    </location>
</feature>
<sequence length="289" mass="32820">MAVTRKLKRSDAPKDLVKKKKTNKSPPKKSVTESSKALLQKQSGAPKDPSKKRASQRLSKQAETKSSPAIPQKKSGAPKDPANKTKIKKRLSRKSVTESSKTDQKSPKKSFKLRKSTSTDKKPKIKRRKSTIEKAVELNRGVVYFSNLPHGFYEKELRTYCTQFGVVTGVHIPRNAKNNAKGFGFVEFKFPEVAQVVADTMNNYLMFNRLIKAKIVPLEEQKPWIFLRHKNSAKLAREKKVAALTARTRILTPEEENAYKKKVEARVKRLKNKLEKQGINYDFEVPSAV</sequence>
<dbReference type="GO" id="GO:0005730">
    <property type="term" value="C:nucleolus"/>
    <property type="evidence" value="ECO:0007669"/>
    <property type="project" value="UniProtKB-SubCell"/>
</dbReference>
<dbReference type="GO" id="GO:0003723">
    <property type="term" value="F:RNA binding"/>
    <property type="evidence" value="ECO:0007669"/>
    <property type="project" value="UniProtKB-UniRule"/>
</dbReference>
<dbReference type="AlphaFoldDB" id="A0A0A9W4Z4"/>
<gene>
    <name evidence="7" type="primary">mki67ipl</name>
    <name evidence="7" type="ORF">CM83_41358</name>
</gene>
<feature type="compositionally biased region" description="Polar residues" evidence="5">
    <location>
        <begin position="56"/>
        <end position="69"/>
    </location>
</feature>
<evidence type="ECO:0000259" key="6">
    <source>
        <dbReference type="PROSITE" id="PS50102"/>
    </source>
</evidence>
<feature type="compositionally biased region" description="Polar residues" evidence="5">
    <location>
        <begin position="33"/>
        <end position="43"/>
    </location>
</feature>
<evidence type="ECO:0000256" key="2">
    <source>
        <dbReference type="ARBA" id="ARBA00022884"/>
    </source>
</evidence>
<feature type="region of interest" description="Disordered" evidence="5">
    <location>
        <begin position="1"/>
        <end position="131"/>
    </location>
</feature>
<keyword evidence="2 4" id="KW-0694">RNA-binding</keyword>
<evidence type="ECO:0000313" key="7">
    <source>
        <dbReference type="EMBL" id="JAG01543.1"/>
    </source>
</evidence>
<dbReference type="InterPro" id="IPR035979">
    <property type="entry name" value="RBD_domain_sf"/>
</dbReference>
<protein>
    <submittedName>
        <fullName evidence="7">MKI67 FHA domain-interacting nucleolar phosphoprotein-like protein</fullName>
    </submittedName>
</protein>
<organism evidence="7">
    <name type="scientific">Lygus hesperus</name>
    <name type="common">Western plant bug</name>
    <dbReference type="NCBI Taxonomy" id="30085"/>
    <lineage>
        <taxon>Eukaryota</taxon>
        <taxon>Metazoa</taxon>
        <taxon>Ecdysozoa</taxon>
        <taxon>Arthropoda</taxon>
        <taxon>Hexapoda</taxon>
        <taxon>Insecta</taxon>
        <taxon>Pterygota</taxon>
        <taxon>Neoptera</taxon>
        <taxon>Paraneoptera</taxon>
        <taxon>Hemiptera</taxon>
        <taxon>Heteroptera</taxon>
        <taxon>Panheteroptera</taxon>
        <taxon>Cimicomorpha</taxon>
        <taxon>Miridae</taxon>
        <taxon>Mirini</taxon>
        <taxon>Lygus</taxon>
    </lineage>
</organism>
<reference evidence="7" key="1">
    <citation type="journal article" date="2014" name="PLoS ONE">
        <title>Transcriptome-Based Identification of ABC Transporters in the Western Tarnished Plant Bug Lygus hesperus.</title>
        <authorList>
            <person name="Hull J.J."/>
            <person name="Chaney K."/>
            <person name="Geib S.M."/>
            <person name="Fabrick J.A."/>
            <person name="Brent C.S."/>
            <person name="Walsh D."/>
            <person name="Lavine L.C."/>
        </authorList>
    </citation>
    <scope>NUCLEOTIDE SEQUENCE</scope>
</reference>
<reference evidence="7" key="2">
    <citation type="submission" date="2014-07" db="EMBL/GenBank/DDBJ databases">
        <authorList>
            <person name="Hull J."/>
        </authorList>
    </citation>
    <scope>NUCLEOTIDE SEQUENCE</scope>
</reference>
<evidence type="ECO:0000256" key="4">
    <source>
        <dbReference type="PROSITE-ProRule" id="PRU00176"/>
    </source>
</evidence>
<evidence type="ECO:0000256" key="5">
    <source>
        <dbReference type="SAM" id="MobiDB-lite"/>
    </source>
</evidence>
<dbReference type="Pfam" id="PF00076">
    <property type="entry name" value="RRM_1"/>
    <property type="match status" value="1"/>
</dbReference>
<feature type="compositionally biased region" description="Basic residues" evidence="5">
    <location>
        <begin position="17"/>
        <end position="27"/>
    </location>
</feature>
<dbReference type="Gene3D" id="3.30.70.330">
    <property type="match status" value="1"/>
</dbReference>
<name>A0A0A9W4Z4_LYGHE</name>
<dbReference type="InterPro" id="IPR000504">
    <property type="entry name" value="RRM_dom"/>
</dbReference>
<dbReference type="PROSITE" id="PS50102">
    <property type="entry name" value="RRM"/>
    <property type="match status" value="1"/>
</dbReference>
<comment type="subcellular location">
    <subcellularLocation>
        <location evidence="1">Nucleus</location>
        <location evidence="1">Nucleolus</location>
    </subcellularLocation>
</comment>
<accession>A0A0A9W4Z4</accession>
<dbReference type="PANTHER" id="PTHR46754">
    <property type="entry name" value="MKI67 FHA DOMAIN-INTERACTING NUCLEOLAR PHOSPHOPROTEIN"/>
    <property type="match status" value="1"/>
</dbReference>
<keyword evidence="3" id="KW-0539">Nucleus</keyword>
<dbReference type="CDD" id="cd12307">
    <property type="entry name" value="RRM_NIFK_like"/>
    <property type="match status" value="1"/>
</dbReference>
<evidence type="ECO:0000256" key="3">
    <source>
        <dbReference type="ARBA" id="ARBA00023242"/>
    </source>
</evidence>
<evidence type="ECO:0000256" key="1">
    <source>
        <dbReference type="ARBA" id="ARBA00004604"/>
    </source>
</evidence>